<keyword evidence="1" id="KW-0472">Membrane</keyword>
<proteinExistence type="predicted"/>
<feature type="transmembrane region" description="Helical" evidence="1">
    <location>
        <begin position="185"/>
        <end position="204"/>
    </location>
</feature>
<feature type="transmembrane region" description="Helical" evidence="1">
    <location>
        <begin position="69"/>
        <end position="87"/>
    </location>
</feature>
<name>A0AAU7G990_9MICO</name>
<keyword evidence="1" id="KW-1133">Transmembrane helix</keyword>
<evidence type="ECO:0000313" key="2">
    <source>
        <dbReference type="EMBL" id="XBM46568.1"/>
    </source>
</evidence>
<feature type="transmembrane region" description="Helical" evidence="1">
    <location>
        <begin position="147"/>
        <end position="165"/>
    </location>
</feature>
<gene>
    <name evidence="2" type="ORF">AAME72_10720</name>
</gene>
<evidence type="ECO:0000256" key="1">
    <source>
        <dbReference type="SAM" id="Phobius"/>
    </source>
</evidence>
<keyword evidence="1" id="KW-0812">Transmembrane</keyword>
<organism evidence="2">
    <name type="scientific">Leifsonia sp. NPDC080035</name>
    <dbReference type="NCBI Taxonomy" id="3143936"/>
    <lineage>
        <taxon>Bacteria</taxon>
        <taxon>Bacillati</taxon>
        <taxon>Actinomycetota</taxon>
        <taxon>Actinomycetes</taxon>
        <taxon>Micrococcales</taxon>
        <taxon>Microbacteriaceae</taxon>
        <taxon>Leifsonia</taxon>
    </lineage>
</organism>
<feature type="transmembrane region" description="Helical" evidence="1">
    <location>
        <begin position="34"/>
        <end position="57"/>
    </location>
</feature>
<evidence type="ECO:0008006" key="3">
    <source>
        <dbReference type="Google" id="ProtNLM"/>
    </source>
</evidence>
<reference evidence="2" key="1">
    <citation type="submission" date="2024-05" db="EMBL/GenBank/DDBJ databases">
        <title>The Natural Products Discovery Center: Release of the First 8490 Sequenced Strains for Exploring Actinobacteria Biosynthetic Diversity.</title>
        <authorList>
            <person name="Kalkreuter E."/>
            <person name="Kautsar S.A."/>
            <person name="Yang D."/>
            <person name="Bader C.D."/>
            <person name="Teijaro C.N."/>
            <person name="Fluegel L."/>
            <person name="Davis C.M."/>
            <person name="Simpson J.R."/>
            <person name="Lauterbach L."/>
            <person name="Steele A.D."/>
            <person name="Gui C."/>
            <person name="Meng S."/>
            <person name="Li G."/>
            <person name="Viehrig K."/>
            <person name="Ye F."/>
            <person name="Su P."/>
            <person name="Kiefer A.F."/>
            <person name="Nichols A."/>
            <person name="Cepeda A.J."/>
            <person name="Yan W."/>
            <person name="Fan B."/>
            <person name="Jiang Y."/>
            <person name="Adhikari A."/>
            <person name="Zheng C.-J."/>
            <person name="Schuster L."/>
            <person name="Cowan T.M."/>
            <person name="Smanski M.J."/>
            <person name="Chevrette M.G."/>
            <person name="de Carvalho L.P.S."/>
            <person name="Shen B."/>
        </authorList>
    </citation>
    <scope>NUCLEOTIDE SEQUENCE</scope>
    <source>
        <strain evidence="2">NPDC080035</strain>
    </source>
</reference>
<accession>A0AAU7G990</accession>
<dbReference type="AlphaFoldDB" id="A0AAU7G990"/>
<dbReference type="EMBL" id="CP157390">
    <property type="protein sequence ID" value="XBM46568.1"/>
    <property type="molecule type" value="Genomic_DNA"/>
</dbReference>
<protein>
    <recommendedName>
        <fullName evidence="3">DUF1275 domain-containing protein</fullName>
    </recommendedName>
</protein>
<sequence>MLAGLVALSGGANVLVNVAGLIRLALRNDFDVPLAVIAVAVVIIGVLAWSAAVVLPLRGAARLLERRRGGATMLVFAALFRLAGIFATATGFVFATVVAVLATLALLGAAAAGIRETRNSPSPIVVYDTFPGPLGRTPRTVKAARRLALFGGLVGAQAFYLKQAWKGMLSITLLALAFVSWDSPLVWVFAGALVGIVCLDFLGAPDRVETINGWL</sequence>
<dbReference type="RefSeq" id="WP_348786553.1">
    <property type="nucleotide sequence ID" value="NZ_CP157390.1"/>
</dbReference>
<feature type="transmembrane region" description="Helical" evidence="1">
    <location>
        <begin position="93"/>
        <end position="114"/>
    </location>
</feature>